<dbReference type="EMBL" id="BMWX01000002">
    <property type="protein sequence ID" value="GGZ19731.1"/>
    <property type="molecule type" value="Genomic_DNA"/>
</dbReference>
<reference evidence="1" key="1">
    <citation type="journal article" date="2014" name="Int. J. Syst. Evol. Microbiol.">
        <title>Complete genome sequence of Corynebacterium casei LMG S-19264T (=DSM 44701T), isolated from a smear-ripened cheese.</title>
        <authorList>
            <consortium name="US DOE Joint Genome Institute (JGI-PGF)"/>
            <person name="Walter F."/>
            <person name="Albersmeier A."/>
            <person name="Kalinowski J."/>
            <person name="Ruckert C."/>
        </authorList>
    </citation>
    <scope>NUCLEOTIDE SEQUENCE</scope>
    <source>
        <strain evidence="1">KCTC 12368</strain>
    </source>
</reference>
<evidence type="ECO:0008006" key="3">
    <source>
        <dbReference type="Google" id="ProtNLM"/>
    </source>
</evidence>
<accession>A0A918PSI2</accession>
<dbReference type="RefSeq" id="WP_026235590.1">
    <property type="nucleotide sequence ID" value="NZ_BMWX01000002.1"/>
</dbReference>
<name>A0A918PSI2_9BACT</name>
<keyword evidence="2" id="KW-1185">Reference proteome</keyword>
<reference evidence="1" key="2">
    <citation type="submission" date="2020-09" db="EMBL/GenBank/DDBJ databases">
        <authorList>
            <person name="Sun Q."/>
            <person name="Kim S."/>
        </authorList>
    </citation>
    <scope>NUCLEOTIDE SEQUENCE</scope>
    <source>
        <strain evidence="1">KCTC 12368</strain>
    </source>
</reference>
<protein>
    <recommendedName>
        <fullName evidence="3">DUF748 domain-containing protein</fullName>
    </recommendedName>
</protein>
<evidence type="ECO:0000313" key="2">
    <source>
        <dbReference type="Proteomes" id="UP000619457"/>
    </source>
</evidence>
<organism evidence="1 2">
    <name type="scientific">Echinicola pacifica</name>
    <dbReference type="NCBI Taxonomy" id="346377"/>
    <lineage>
        <taxon>Bacteria</taxon>
        <taxon>Pseudomonadati</taxon>
        <taxon>Bacteroidota</taxon>
        <taxon>Cytophagia</taxon>
        <taxon>Cytophagales</taxon>
        <taxon>Cyclobacteriaceae</taxon>
        <taxon>Echinicola</taxon>
    </lineage>
</organism>
<evidence type="ECO:0000313" key="1">
    <source>
        <dbReference type="EMBL" id="GGZ19731.1"/>
    </source>
</evidence>
<dbReference type="Proteomes" id="UP000619457">
    <property type="component" value="Unassembled WGS sequence"/>
</dbReference>
<proteinExistence type="predicted"/>
<comment type="caution">
    <text evidence="1">The sequence shown here is derived from an EMBL/GenBank/DDBJ whole genome shotgun (WGS) entry which is preliminary data.</text>
</comment>
<gene>
    <name evidence="1" type="ORF">GCM10007049_10320</name>
</gene>
<dbReference type="AlphaFoldDB" id="A0A918PSI2"/>
<sequence length="556" mass="63514">MKKKKTLYILLSVLLGVLLVLEGVPYFVNVYLNANADRLVSDMITRTNDFSGHKVKIGNIRLDYDYRGTYLELDSVAIYPEEQVEENKVRIDLMADRILISGFRWRSLVFDNAIVLDSAQLKGLYIQSTSPSLDSLQLKEDSTSSRKKGKDYKSIKVNHINVQNLNLENRDMATDSLRLEIAGLNLNAGEFELTSEDLANDQALFGVGDIEGSIAKAAVHFNESRNVVVAKGMTIDKANKSLKIDSVGLDNKWDKYRYINDFTKETDWIELERGQLELINMNYEAFLAKGLIEAETLHAKDLKISVFRDKRKPDDTRKRPKMINEIINSIPKDLHLDKIHMENGHVSYEERPDNGVPKSGMIFFDQINADISNITNIPELLEDHSELTLKANARIMGAGKVDLNVTYFLQDSTGKFKMDGMIHSMELPEINAMLRPATQVEIRSGQLQSLAFNINGNDLEGRGELIMKYTNLAIDIRGKSYGKDQNVFQKIGSFLTNKLIIRTENPNKKEELRKGHVYFKRDQSKFIFNYWWKMMLSGMRSTLTGEDEETLRKRTE</sequence>